<comment type="catalytic activity">
    <reaction evidence="12">
        <text>Preferential cleavage: (Ac)2-L-Lys-D-Ala-|-D-Ala. Also transpeptidation of peptidyl-alanyl moieties that are N-acyl substituents of D-alanine.</text>
        <dbReference type="EC" id="3.4.16.4"/>
    </reaction>
</comment>
<protein>
    <recommendedName>
        <fullName evidence="4">serine-type D-Ala-D-Ala carboxypeptidase</fullName>
        <ecNumber evidence="4">3.4.16.4</ecNumber>
    </recommendedName>
</protein>
<organism evidence="15 16">
    <name type="scientific">Lachnospira intestinalis</name>
    <dbReference type="NCBI Taxonomy" id="3133158"/>
    <lineage>
        <taxon>Bacteria</taxon>
        <taxon>Bacillati</taxon>
        <taxon>Bacillota</taxon>
        <taxon>Clostridia</taxon>
        <taxon>Lachnospirales</taxon>
        <taxon>Lachnospiraceae</taxon>
        <taxon>Lachnospira</taxon>
    </lineage>
</organism>
<proteinExistence type="inferred from homology"/>
<dbReference type="Pfam" id="PF00768">
    <property type="entry name" value="Peptidase_S11"/>
    <property type="match status" value="2"/>
</dbReference>
<keyword evidence="10" id="KW-0573">Peptidoglycan synthesis</keyword>
<dbReference type="InterPro" id="IPR012338">
    <property type="entry name" value="Beta-lactam/transpept-like"/>
</dbReference>
<evidence type="ECO:0000313" key="16">
    <source>
        <dbReference type="Proteomes" id="UP001546774"/>
    </source>
</evidence>
<accession>A0ABV1H393</accession>
<evidence type="ECO:0000256" key="2">
    <source>
        <dbReference type="ARBA" id="ARBA00004752"/>
    </source>
</evidence>
<evidence type="ECO:0000256" key="3">
    <source>
        <dbReference type="ARBA" id="ARBA00007164"/>
    </source>
</evidence>
<keyword evidence="16" id="KW-1185">Reference proteome</keyword>
<dbReference type="InterPro" id="IPR015956">
    <property type="entry name" value="Peniciliin-bd_prot_C_sf"/>
</dbReference>
<comment type="similarity">
    <text evidence="3 13">Belongs to the peptidase S11 family.</text>
</comment>
<dbReference type="SMART" id="SM00936">
    <property type="entry name" value="PBP5_C"/>
    <property type="match status" value="1"/>
</dbReference>
<keyword evidence="9" id="KW-0133">Cell shape</keyword>
<evidence type="ECO:0000313" key="15">
    <source>
        <dbReference type="EMBL" id="MEQ2554165.1"/>
    </source>
</evidence>
<keyword evidence="11" id="KW-0961">Cell wall biogenesis/degradation</keyword>
<keyword evidence="8" id="KW-0378">Hydrolase</keyword>
<dbReference type="SUPFAM" id="SSF56601">
    <property type="entry name" value="beta-lactamase/transpeptidase-like"/>
    <property type="match status" value="1"/>
</dbReference>
<dbReference type="InterPro" id="IPR012907">
    <property type="entry name" value="Peptidase_S11_C"/>
</dbReference>
<evidence type="ECO:0000256" key="4">
    <source>
        <dbReference type="ARBA" id="ARBA00012448"/>
    </source>
</evidence>
<reference evidence="15" key="1">
    <citation type="submission" date="2024-03" db="EMBL/GenBank/DDBJ databases">
        <title>Human intestinal bacterial collection.</title>
        <authorList>
            <person name="Pauvert C."/>
            <person name="Hitch T.C.A."/>
            <person name="Clavel T."/>
        </authorList>
    </citation>
    <scope>NUCLEOTIDE SEQUENCE [LARGE SCALE GENOMIC DNA]</scope>
    <source>
        <strain evidence="15">CLA-AA-H89B</strain>
    </source>
</reference>
<dbReference type="InterPro" id="IPR001967">
    <property type="entry name" value="Peptidase_S11_N"/>
</dbReference>
<gene>
    <name evidence="15" type="ORF">WMO37_03920</name>
</gene>
<keyword evidence="7" id="KW-0732">Signal</keyword>
<dbReference type="PANTHER" id="PTHR21581:SF33">
    <property type="entry name" value="D-ALANYL-D-ALANINE CARBOXYPEPTIDASE DACB"/>
    <property type="match status" value="1"/>
</dbReference>
<dbReference type="Gene3D" id="2.60.410.10">
    <property type="entry name" value="D-Ala-D-Ala carboxypeptidase, C-terminal domain"/>
    <property type="match status" value="1"/>
</dbReference>
<evidence type="ECO:0000256" key="10">
    <source>
        <dbReference type="ARBA" id="ARBA00022984"/>
    </source>
</evidence>
<dbReference type="Pfam" id="PF07943">
    <property type="entry name" value="PBP5_C"/>
    <property type="match status" value="1"/>
</dbReference>
<dbReference type="InterPro" id="IPR018044">
    <property type="entry name" value="Peptidase_S11"/>
</dbReference>
<dbReference type="InterPro" id="IPR037167">
    <property type="entry name" value="Peptidase_S11_C_sf"/>
</dbReference>
<dbReference type="Proteomes" id="UP001546774">
    <property type="component" value="Unassembled WGS sequence"/>
</dbReference>
<evidence type="ECO:0000256" key="13">
    <source>
        <dbReference type="RuleBase" id="RU004016"/>
    </source>
</evidence>
<dbReference type="Gene3D" id="3.40.710.10">
    <property type="entry name" value="DD-peptidase/beta-lactamase superfamily"/>
    <property type="match status" value="1"/>
</dbReference>
<comment type="caution">
    <text evidence="15">The sequence shown here is derived from an EMBL/GenBank/DDBJ whole genome shotgun (WGS) entry which is preliminary data.</text>
</comment>
<dbReference type="PRINTS" id="PR00725">
    <property type="entry name" value="DADACBPTASE1"/>
</dbReference>
<evidence type="ECO:0000256" key="11">
    <source>
        <dbReference type="ARBA" id="ARBA00023316"/>
    </source>
</evidence>
<keyword evidence="5 15" id="KW-0121">Carboxypeptidase</keyword>
<dbReference type="PANTHER" id="PTHR21581">
    <property type="entry name" value="D-ALANYL-D-ALANINE CARBOXYPEPTIDASE"/>
    <property type="match status" value="1"/>
</dbReference>
<dbReference type="SUPFAM" id="SSF69189">
    <property type="entry name" value="Penicillin-binding protein associated domain"/>
    <property type="match status" value="1"/>
</dbReference>
<evidence type="ECO:0000259" key="14">
    <source>
        <dbReference type="SMART" id="SM00936"/>
    </source>
</evidence>
<name>A0ABV1H393_9FIRM</name>
<dbReference type="EMBL" id="JBBMFS010000002">
    <property type="protein sequence ID" value="MEQ2554165.1"/>
    <property type="molecule type" value="Genomic_DNA"/>
</dbReference>
<evidence type="ECO:0000256" key="7">
    <source>
        <dbReference type="ARBA" id="ARBA00022729"/>
    </source>
</evidence>
<evidence type="ECO:0000256" key="8">
    <source>
        <dbReference type="ARBA" id="ARBA00022801"/>
    </source>
</evidence>
<evidence type="ECO:0000256" key="9">
    <source>
        <dbReference type="ARBA" id="ARBA00022960"/>
    </source>
</evidence>
<comment type="function">
    <text evidence="1">Removes C-terminal D-alanyl residues from sugar-peptide cell wall precursors.</text>
</comment>
<evidence type="ECO:0000256" key="1">
    <source>
        <dbReference type="ARBA" id="ARBA00003217"/>
    </source>
</evidence>
<dbReference type="GO" id="GO:0004180">
    <property type="term" value="F:carboxypeptidase activity"/>
    <property type="evidence" value="ECO:0007669"/>
    <property type="project" value="UniProtKB-KW"/>
</dbReference>
<feature type="domain" description="Peptidase S11 D-Ala-D-Ala carboxypeptidase A C-terminal" evidence="14">
    <location>
        <begin position="326"/>
        <end position="414"/>
    </location>
</feature>
<keyword evidence="6" id="KW-0645">Protease</keyword>
<evidence type="ECO:0000256" key="6">
    <source>
        <dbReference type="ARBA" id="ARBA00022670"/>
    </source>
</evidence>
<comment type="pathway">
    <text evidence="2">Cell wall biogenesis; peptidoglycan biosynthesis.</text>
</comment>
<evidence type="ECO:0000256" key="5">
    <source>
        <dbReference type="ARBA" id="ARBA00022645"/>
    </source>
</evidence>
<sequence>MKKWLCLVLFLTTLTYSITALLPSRVRVSAAEDDLQLHAKYAVLLDGDSGRVLYGKNEDTPAPMASTTKIMSCVIALEYGLKEMTCTTSTYAASMPDVQLNAKKGETFTLNDLLYSLMLKSHNDSAVIIAENTACYYIYQVQSGIYPDTYDVLSGKDLSFVSFPSGFDTSFLQNITTEQSKILVAVFTGLMNEKAVSLGCTQTHFITPNGLDASDETGEHATTAKELAVIMSYCIQNEEFLAITQTKEHQFGSYSVSNANAFLNMYDGVLSGKTGFTGNAGYCYVCACRYDGKTFIAALLACGWPPSKTYKWQDCRTLLNWGKEHFNHEEIIGKNFPLKSITVTDGLEKELPVSIHDTCRLLLRKEDLVNVVINTPDSIAAPVFTGDIVGSVCVYVNDALLFSTPVYANACIRRTDYLYFLNQVIKSFCFIDK</sequence>
<dbReference type="EC" id="3.4.16.4" evidence="4"/>
<evidence type="ECO:0000256" key="12">
    <source>
        <dbReference type="ARBA" id="ARBA00034000"/>
    </source>
</evidence>